<evidence type="ECO:0000259" key="3">
    <source>
        <dbReference type="SMART" id="SM00418"/>
    </source>
</evidence>
<dbReference type="Pfam" id="PF12840">
    <property type="entry name" value="HTH_20"/>
    <property type="match status" value="1"/>
</dbReference>
<dbReference type="SMART" id="SM00418">
    <property type="entry name" value="HTH_ARSR"/>
    <property type="match status" value="1"/>
</dbReference>
<organism evidence="4 5">
    <name type="scientific">Fictibacillus enclensis</name>
    <dbReference type="NCBI Taxonomy" id="1017270"/>
    <lineage>
        <taxon>Bacteria</taxon>
        <taxon>Bacillati</taxon>
        <taxon>Bacillota</taxon>
        <taxon>Bacilli</taxon>
        <taxon>Bacillales</taxon>
        <taxon>Fictibacillaceae</taxon>
        <taxon>Fictibacillus</taxon>
    </lineage>
</organism>
<dbReference type="CDD" id="cd00090">
    <property type="entry name" value="HTH_ARSR"/>
    <property type="match status" value="1"/>
</dbReference>
<dbReference type="AlphaFoldDB" id="A0A0V8J290"/>
<dbReference type="CDD" id="cd07814">
    <property type="entry name" value="SRPBCC_CalC_Aha1-like"/>
    <property type="match status" value="1"/>
</dbReference>
<evidence type="ECO:0000256" key="2">
    <source>
        <dbReference type="ARBA" id="ARBA00023125"/>
    </source>
</evidence>
<dbReference type="InterPro" id="IPR036390">
    <property type="entry name" value="WH_DNA-bd_sf"/>
</dbReference>
<dbReference type="EMBL" id="LNQN01000006">
    <property type="protein sequence ID" value="KSU81142.1"/>
    <property type="molecule type" value="Genomic_DNA"/>
</dbReference>
<keyword evidence="5" id="KW-1185">Reference proteome</keyword>
<comment type="caution">
    <text evidence="4">The sequence shown here is derived from an EMBL/GenBank/DDBJ whole genome shotgun (WGS) entry which is preliminary data.</text>
</comment>
<protein>
    <submittedName>
        <fullName evidence="4">ArsR family transcriptional regulator</fullName>
    </submittedName>
</protein>
<name>A0A0V8J290_9BACL</name>
<dbReference type="PANTHER" id="PTHR38600:SF1">
    <property type="entry name" value="TRANSCRIPTIONAL REGULATORY PROTEIN"/>
    <property type="match status" value="1"/>
</dbReference>
<evidence type="ECO:0000313" key="5">
    <source>
        <dbReference type="Proteomes" id="UP000054099"/>
    </source>
</evidence>
<dbReference type="OrthoDB" id="9799175at2"/>
<dbReference type="Pfam" id="PF08327">
    <property type="entry name" value="AHSA1"/>
    <property type="match status" value="1"/>
</dbReference>
<dbReference type="InterPro" id="IPR001845">
    <property type="entry name" value="HTH_ArsR_DNA-bd_dom"/>
</dbReference>
<dbReference type="SUPFAM" id="SSF46785">
    <property type="entry name" value="Winged helix' DNA-binding domain"/>
    <property type="match status" value="1"/>
</dbReference>
<reference evidence="4 5" key="1">
    <citation type="journal article" date="2014" name="Antonie Van Leeuwenhoek">
        <title>Fictibacillus enclensis sp. nov., isolated from marine sediment.</title>
        <authorList>
            <person name="Dastager S.G."/>
            <person name="Mawlankar R."/>
            <person name="Srinivasan K."/>
            <person name="Tang S.K."/>
            <person name="Lee J.C."/>
            <person name="Ramana V.V."/>
            <person name="Shouche Y.S."/>
        </authorList>
    </citation>
    <scope>NUCLEOTIDE SEQUENCE [LARGE SCALE GENOMIC DNA]</scope>
    <source>
        <strain evidence="4 5">NIO-1003</strain>
    </source>
</reference>
<evidence type="ECO:0000256" key="1">
    <source>
        <dbReference type="ARBA" id="ARBA00006817"/>
    </source>
</evidence>
<proteinExistence type="inferred from homology"/>
<dbReference type="InterPro" id="IPR013538">
    <property type="entry name" value="ASHA1/2-like_C"/>
</dbReference>
<dbReference type="Gene3D" id="1.10.10.10">
    <property type="entry name" value="Winged helix-like DNA-binding domain superfamily/Winged helix DNA-binding domain"/>
    <property type="match status" value="1"/>
</dbReference>
<dbReference type="GO" id="GO:0003700">
    <property type="term" value="F:DNA-binding transcription factor activity"/>
    <property type="evidence" value="ECO:0007669"/>
    <property type="project" value="InterPro"/>
</dbReference>
<sequence length="258" mass="29838">MKEELSSVFRALDHPIRRGILDLLKLSPKTTTELNDFFPDVTRYSIMKHLNILEEGNLVIVRREGKYRRNFLNAVPLQEVHNRWVGKFVQTAASSLINLQTTVEQGRKNTMATNNNQFHIEQEIFMNAPREKVYKALTEDVQDWWEFRLAPKDQSSQLTFNPVLGGQFIEKWGENKGAIWGNVYYVNAPEEIRLQGHLGMQGAVNSAYTYRLIEKDGGTLLQLSHTASGIIKEDWEQEHTNGWNYLLGTLLKNYLENK</sequence>
<dbReference type="RefSeq" id="WP_061974837.1">
    <property type="nucleotide sequence ID" value="NZ_FMAV01000004.1"/>
</dbReference>
<dbReference type="SUPFAM" id="SSF55961">
    <property type="entry name" value="Bet v1-like"/>
    <property type="match status" value="1"/>
</dbReference>
<keyword evidence="2" id="KW-0238">DNA-binding</keyword>
<dbReference type="Gene3D" id="3.30.530.20">
    <property type="match status" value="1"/>
</dbReference>
<dbReference type="Proteomes" id="UP000054099">
    <property type="component" value="Unassembled WGS sequence"/>
</dbReference>
<accession>A0A0V8J290</accession>
<evidence type="ECO:0000313" key="4">
    <source>
        <dbReference type="EMBL" id="KSU81142.1"/>
    </source>
</evidence>
<dbReference type="InterPro" id="IPR011991">
    <property type="entry name" value="ArsR-like_HTH"/>
</dbReference>
<dbReference type="InterPro" id="IPR023393">
    <property type="entry name" value="START-like_dom_sf"/>
</dbReference>
<dbReference type="GO" id="GO:0003677">
    <property type="term" value="F:DNA binding"/>
    <property type="evidence" value="ECO:0007669"/>
    <property type="project" value="UniProtKB-KW"/>
</dbReference>
<feature type="domain" description="HTH arsR-type" evidence="3">
    <location>
        <begin position="7"/>
        <end position="82"/>
    </location>
</feature>
<dbReference type="PANTHER" id="PTHR38600">
    <property type="entry name" value="TRANSCRIPTIONAL REGULATORY PROTEIN"/>
    <property type="match status" value="1"/>
</dbReference>
<gene>
    <name evidence="4" type="ORF">AS030_19570</name>
</gene>
<dbReference type="InterPro" id="IPR036388">
    <property type="entry name" value="WH-like_DNA-bd_sf"/>
</dbReference>
<comment type="similarity">
    <text evidence="1">Belongs to the AHA1 family.</text>
</comment>